<dbReference type="KEGG" id="dpx:DAPPUDRAFT_109419"/>
<accession>E9H315</accession>
<reference evidence="2 3" key="1">
    <citation type="journal article" date="2011" name="Science">
        <title>The ecoresponsive genome of Daphnia pulex.</title>
        <authorList>
            <person name="Colbourne J.K."/>
            <person name="Pfrender M.E."/>
            <person name="Gilbert D."/>
            <person name="Thomas W.K."/>
            <person name="Tucker A."/>
            <person name="Oakley T.H."/>
            <person name="Tokishita S."/>
            <person name="Aerts A."/>
            <person name="Arnold G.J."/>
            <person name="Basu M.K."/>
            <person name="Bauer D.J."/>
            <person name="Caceres C.E."/>
            <person name="Carmel L."/>
            <person name="Casola C."/>
            <person name="Choi J.H."/>
            <person name="Detter J.C."/>
            <person name="Dong Q."/>
            <person name="Dusheyko S."/>
            <person name="Eads B.D."/>
            <person name="Frohlich T."/>
            <person name="Geiler-Samerotte K.A."/>
            <person name="Gerlach D."/>
            <person name="Hatcher P."/>
            <person name="Jogdeo S."/>
            <person name="Krijgsveld J."/>
            <person name="Kriventseva E.V."/>
            <person name="Kultz D."/>
            <person name="Laforsch C."/>
            <person name="Lindquist E."/>
            <person name="Lopez J."/>
            <person name="Manak J.R."/>
            <person name="Muller J."/>
            <person name="Pangilinan J."/>
            <person name="Patwardhan R.P."/>
            <person name="Pitluck S."/>
            <person name="Pritham E.J."/>
            <person name="Rechtsteiner A."/>
            <person name="Rho M."/>
            <person name="Rogozin I.B."/>
            <person name="Sakarya O."/>
            <person name="Salamov A."/>
            <person name="Schaack S."/>
            <person name="Shapiro H."/>
            <person name="Shiga Y."/>
            <person name="Skalitzky C."/>
            <person name="Smith Z."/>
            <person name="Souvorov A."/>
            <person name="Sung W."/>
            <person name="Tang Z."/>
            <person name="Tsuchiya D."/>
            <person name="Tu H."/>
            <person name="Vos H."/>
            <person name="Wang M."/>
            <person name="Wolf Y.I."/>
            <person name="Yamagata H."/>
            <person name="Yamada T."/>
            <person name="Ye Y."/>
            <person name="Shaw J.R."/>
            <person name="Andrews J."/>
            <person name="Crease T.J."/>
            <person name="Tang H."/>
            <person name="Lucas S.M."/>
            <person name="Robertson H.M."/>
            <person name="Bork P."/>
            <person name="Koonin E.V."/>
            <person name="Zdobnov E.M."/>
            <person name="Grigoriev I.V."/>
            <person name="Lynch M."/>
            <person name="Boore J.L."/>
        </authorList>
    </citation>
    <scope>NUCLEOTIDE SEQUENCE [LARGE SCALE GENOMIC DNA]</scope>
</reference>
<sequence>MYLVGKRGRLQNGFVCYNIKPLSTKKSFMETLKKHAKKTQAVPQRSPEMPPYSQEYQGSCNGELQETADEGFGKETGGTEFVKVTDGGGGKNKSKTREVIDSFSGRPS</sequence>
<keyword evidence="3" id="KW-1185">Reference proteome</keyword>
<evidence type="ECO:0000256" key="1">
    <source>
        <dbReference type="SAM" id="MobiDB-lite"/>
    </source>
</evidence>
<dbReference type="HOGENOM" id="CLU_2199597_0_0_1"/>
<gene>
    <name evidence="2" type="ORF">DAPPUDRAFT_109419</name>
</gene>
<protein>
    <submittedName>
        <fullName evidence="2">Uncharacterized protein</fullName>
    </submittedName>
</protein>
<organism evidence="2 3">
    <name type="scientific">Daphnia pulex</name>
    <name type="common">Water flea</name>
    <dbReference type="NCBI Taxonomy" id="6669"/>
    <lineage>
        <taxon>Eukaryota</taxon>
        <taxon>Metazoa</taxon>
        <taxon>Ecdysozoa</taxon>
        <taxon>Arthropoda</taxon>
        <taxon>Crustacea</taxon>
        <taxon>Branchiopoda</taxon>
        <taxon>Diplostraca</taxon>
        <taxon>Cladocera</taxon>
        <taxon>Anomopoda</taxon>
        <taxon>Daphniidae</taxon>
        <taxon>Daphnia</taxon>
    </lineage>
</organism>
<dbReference type="AlphaFoldDB" id="E9H315"/>
<dbReference type="InParanoid" id="E9H315"/>
<evidence type="ECO:0000313" key="3">
    <source>
        <dbReference type="Proteomes" id="UP000000305"/>
    </source>
</evidence>
<proteinExistence type="predicted"/>
<name>E9H315_DAPPU</name>
<feature type="region of interest" description="Disordered" evidence="1">
    <location>
        <begin position="37"/>
        <end position="108"/>
    </location>
</feature>
<dbReference type="EMBL" id="GL732587">
    <property type="protein sequence ID" value="EFX73879.1"/>
    <property type="molecule type" value="Genomic_DNA"/>
</dbReference>
<feature type="compositionally biased region" description="Polar residues" evidence="1">
    <location>
        <begin position="54"/>
        <end position="64"/>
    </location>
</feature>
<evidence type="ECO:0000313" key="2">
    <source>
        <dbReference type="EMBL" id="EFX73879.1"/>
    </source>
</evidence>
<dbReference type="Proteomes" id="UP000000305">
    <property type="component" value="Unassembled WGS sequence"/>
</dbReference>